<accession>A0A8J3ECV0</accession>
<keyword evidence="1" id="KW-0472">Membrane</keyword>
<keyword evidence="1" id="KW-1133">Transmembrane helix</keyword>
<organism evidence="2 3">
    <name type="scientific">Caldovatus sediminis</name>
    <dbReference type="NCBI Taxonomy" id="2041189"/>
    <lineage>
        <taxon>Bacteria</taxon>
        <taxon>Pseudomonadati</taxon>
        <taxon>Pseudomonadota</taxon>
        <taxon>Alphaproteobacteria</taxon>
        <taxon>Acetobacterales</taxon>
        <taxon>Roseomonadaceae</taxon>
        <taxon>Caldovatus</taxon>
    </lineage>
</organism>
<comment type="caution">
    <text evidence="2">The sequence shown here is derived from an EMBL/GenBank/DDBJ whole genome shotgun (WGS) entry which is preliminary data.</text>
</comment>
<gene>
    <name evidence="2" type="ORF">GCM10010964_11470</name>
</gene>
<dbReference type="AlphaFoldDB" id="A0A8J3ECV0"/>
<proteinExistence type="predicted"/>
<evidence type="ECO:0000256" key="1">
    <source>
        <dbReference type="SAM" id="Phobius"/>
    </source>
</evidence>
<dbReference type="RefSeq" id="WP_188899060.1">
    <property type="nucleotide sequence ID" value="NZ_BMKS01000003.1"/>
</dbReference>
<reference evidence="2 3" key="1">
    <citation type="journal article" date="2014" name="Int. J. Syst. Evol. Microbiol.">
        <title>Complete genome sequence of Corynebacterium casei LMG S-19264T (=DSM 44701T), isolated from a smear-ripened cheese.</title>
        <authorList>
            <consortium name="US DOE Joint Genome Institute (JGI-PGF)"/>
            <person name="Walter F."/>
            <person name="Albersmeier A."/>
            <person name="Kalinowski J."/>
            <person name="Ruckert C."/>
        </authorList>
    </citation>
    <scope>NUCLEOTIDE SEQUENCE [LARGE SCALE GENOMIC DNA]</scope>
    <source>
        <strain evidence="2 3">CGMCC 1.16330</strain>
    </source>
</reference>
<sequence length="287" mass="31032">MAMRNTRTPRETTDHQSVFYGAMGREPDSGTMQDVRHGLRWLLGGVAAFFLGVVLGEVWPSSGPGPRDPGPRTAQVASQARQPVATQIVQVGLHRLAVPSNLLTERQVDAARRSRGGFVTYLAWADPGNPTSEASRRCIEARPRCRDSLTMVVTTNRTPVEQQWANARRALSRIAGGEAYGVQFYTGRPGPDGRPSASIEFGERTAEGQVVYGRCPRSRRDMQDMAAAQQAATVDPGANCTLTFDVRPGLSVTLMVRGERLPEWRRAQVAAATLVETFAAAGASSPA</sequence>
<evidence type="ECO:0000313" key="3">
    <source>
        <dbReference type="Proteomes" id="UP000597507"/>
    </source>
</evidence>
<evidence type="ECO:0000313" key="2">
    <source>
        <dbReference type="EMBL" id="GGG25159.1"/>
    </source>
</evidence>
<dbReference type="EMBL" id="BMKS01000003">
    <property type="protein sequence ID" value="GGG25159.1"/>
    <property type="molecule type" value="Genomic_DNA"/>
</dbReference>
<dbReference type="Proteomes" id="UP000597507">
    <property type="component" value="Unassembled WGS sequence"/>
</dbReference>
<keyword evidence="3" id="KW-1185">Reference proteome</keyword>
<protein>
    <submittedName>
        <fullName evidence="2">Uncharacterized protein</fullName>
    </submittedName>
</protein>
<name>A0A8J3ECV0_9PROT</name>
<feature type="transmembrane region" description="Helical" evidence="1">
    <location>
        <begin position="41"/>
        <end position="59"/>
    </location>
</feature>
<keyword evidence="1" id="KW-0812">Transmembrane</keyword>